<evidence type="ECO:0000313" key="6">
    <source>
        <dbReference type="Proteomes" id="UP000069526"/>
    </source>
</evidence>
<proteinExistence type="predicted"/>
<dbReference type="Pfam" id="PF14449">
    <property type="entry name" value="PT-TG"/>
    <property type="match status" value="1"/>
</dbReference>
<gene>
    <name evidence="5" type="ORF">ERS132539_01381</name>
</gene>
<evidence type="ECO:0000256" key="3">
    <source>
        <dbReference type="SAM" id="Phobius"/>
    </source>
</evidence>
<evidence type="ECO:0000259" key="4">
    <source>
        <dbReference type="Pfam" id="PF14449"/>
    </source>
</evidence>
<dbReference type="EMBL" id="FIJK01000032">
    <property type="protein sequence ID" value="CYW36353.1"/>
    <property type="molecule type" value="Genomic_DNA"/>
</dbReference>
<evidence type="ECO:0000313" key="5">
    <source>
        <dbReference type="EMBL" id="CYW36353.1"/>
    </source>
</evidence>
<evidence type="ECO:0000256" key="2">
    <source>
        <dbReference type="ARBA" id="ARBA00022525"/>
    </source>
</evidence>
<keyword evidence="3" id="KW-1133">Transmembrane helix</keyword>
<evidence type="ECO:0000256" key="1">
    <source>
        <dbReference type="ARBA" id="ARBA00004613"/>
    </source>
</evidence>
<feature type="domain" description="Pre-toxin TG" evidence="4">
    <location>
        <begin position="270"/>
        <end position="321"/>
    </location>
</feature>
<feature type="transmembrane region" description="Helical" evidence="3">
    <location>
        <begin position="244"/>
        <end position="270"/>
    </location>
</feature>
<keyword evidence="3" id="KW-0812">Transmembrane</keyword>
<reference evidence="5 6" key="1">
    <citation type="submission" date="2016-02" db="EMBL/GenBank/DDBJ databases">
        <authorList>
            <consortium name="Pathogen Informatics"/>
        </authorList>
    </citation>
    <scope>NUCLEOTIDE SEQUENCE [LARGE SCALE GENOMIC DNA]</scope>
    <source>
        <strain evidence="5 6">SS1013</strain>
    </source>
</reference>
<comment type="subcellular location">
    <subcellularLocation>
        <location evidence="1">Secreted</location>
    </subcellularLocation>
</comment>
<protein>
    <recommendedName>
        <fullName evidence="4">Pre-toxin TG domain-containing protein</fullName>
    </recommendedName>
</protein>
<organism evidence="5 6">
    <name type="scientific">Streptococcus suis</name>
    <dbReference type="NCBI Taxonomy" id="1307"/>
    <lineage>
        <taxon>Bacteria</taxon>
        <taxon>Bacillati</taxon>
        <taxon>Bacillota</taxon>
        <taxon>Bacilli</taxon>
        <taxon>Lactobacillales</taxon>
        <taxon>Streptococcaceae</taxon>
        <taxon>Streptococcus</taxon>
    </lineage>
</organism>
<keyword evidence="2" id="KW-0964">Secreted</keyword>
<keyword evidence="3" id="KW-0472">Membrane</keyword>
<dbReference type="RefSeq" id="WP_052819604.1">
    <property type="nucleotide sequence ID" value="NZ_CEIH01000323.1"/>
</dbReference>
<dbReference type="Proteomes" id="UP000069526">
    <property type="component" value="Unassembled WGS sequence"/>
</dbReference>
<sequence length="374" mass="40915">MTKNVELHLHKWSKMKGALGSVTETGSGGDFSGGSYSSWGGPALSSYSGIGGSGSQGFANRIKSLVEITEKAKRTINELDVDGAIGNLHFHDDHVTAISLQSKLTALETYAGKVQQYLKDKIDQPFYEKLDKVGDRLEALNISDYKTSNQIGFKKTEVIYSDAGQYMGTREVLAKEVGLKELYQVDNPYKKRLQAMYDSYKSSDDYKESKLTEEDYLFASHQTRAFTYHSLNDEKAAFEGKRDLLLAAGVVILTIFCPPAGAVAGVALAAADMYSAASGKDWMTGRELDDGERLMRGAFALFDLVPGVGYLNDLAKTGKVAGLAGIKASLKTSFKEGMEQAAKNVDNFKVVLKNVDGFGKAELYQHLHRVVYLE</sequence>
<dbReference type="AlphaFoldDB" id="A0A0Z8NZC6"/>
<dbReference type="InterPro" id="IPR027797">
    <property type="entry name" value="PT-TG_dom"/>
</dbReference>
<name>A0A0Z8NZC6_STRSU</name>
<accession>A0A0Z8NZC6</accession>
<dbReference type="GO" id="GO:0005576">
    <property type="term" value="C:extracellular region"/>
    <property type="evidence" value="ECO:0007669"/>
    <property type="project" value="UniProtKB-SubCell"/>
</dbReference>